<name>A0A1J0VLG2_9NOCA</name>
<dbReference type="SUPFAM" id="SSF47413">
    <property type="entry name" value="lambda repressor-like DNA-binding domains"/>
    <property type="match status" value="1"/>
</dbReference>
<sequence length="168" mass="18806">MTAAIRKGRHQSAANERLRDAVFNARLTPNQLAEVVQVDPKTVQRWIGQGRIPYPVHQHSIAVALGVPEHELWPDTFQQSRYLTANRAPNRPPVVPEEYGEELGGPPPDGRVYQAIDFMEPRERMRELMSWAPAPAARSALADYRGSGNALADAVARQQGTREADYDR</sequence>
<evidence type="ECO:0000313" key="3">
    <source>
        <dbReference type="Proteomes" id="UP000183810"/>
    </source>
</evidence>
<dbReference type="Proteomes" id="UP000183810">
    <property type="component" value="Chromosome"/>
</dbReference>
<organism evidence="2 3">
    <name type="scientific">Nocardia mangyaensis</name>
    <dbReference type="NCBI Taxonomy" id="2213200"/>
    <lineage>
        <taxon>Bacteria</taxon>
        <taxon>Bacillati</taxon>
        <taxon>Actinomycetota</taxon>
        <taxon>Actinomycetes</taxon>
        <taxon>Mycobacteriales</taxon>
        <taxon>Nocardiaceae</taxon>
        <taxon>Nocardia</taxon>
    </lineage>
</organism>
<dbReference type="EMBL" id="CP018082">
    <property type="protein sequence ID" value="APE32858.1"/>
    <property type="molecule type" value="Genomic_DNA"/>
</dbReference>
<keyword evidence="3" id="KW-1185">Reference proteome</keyword>
<dbReference type="AlphaFoldDB" id="A0A1J0VLG2"/>
<feature type="region of interest" description="Disordered" evidence="1">
    <location>
        <begin position="87"/>
        <end position="110"/>
    </location>
</feature>
<gene>
    <name evidence="2" type="ORF">BOX37_01475</name>
</gene>
<proteinExistence type="predicted"/>
<evidence type="ECO:0000256" key="1">
    <source>
        <dbReference type="SAM" id="MobiDB-lite"/>
    </source>
</evidence>
<protein>
    <submittedName>
        <fullName evidence="2">Uncharacterized protein</fullName>
    </submittedName>
</protein>
<reference evidence="2" key="1">
    <citation type="submission" date="2016-11" db="EMBL/GenBank/DDBJ databases">
        <authorList>
            <person name="Jaros S."/>
            <person name="Januszkiewicz K."/>
            <person name="Wedrychowicz H."/>
        </authorList>
    </citation>
    <scope>NUCLEOTIDE SEQUENCE [LARGE SCALE GENOMIC DNA]</scope>
    <source>
        <strain evidence="2">Y48</strain>
    </source>
</reference>
<evidence type="ECO:0000313" key="2">
    <source>
        <dbReference type="EMBL" id="APE32858.1"/>
    </source>
</evidence>
<feature type="region of interest" description="Disordered" evidence="1">
    <location>
        <begin position="148"/>
        <end position="168"/>
    </location>
</feature>
<accession>A0A1J0VLG2</accession>
<dbReference type="InterPro" id="IPR010982">
    <property type="entry name" value="Lambda_DNA-bd_dom_sf"/>
</dbReference>
<dbReference type="Gene3D" id="1.10.260.40">
    <property type="entry name" value="lambda repressor-like DNA-binding domains"/>
    <property type="match status" value="1"/>
</dbReference>
<dbReference type="KEGG" id="nsl:BOX37_01475"/>
<dbReference type="GO" id="GO:0003677">
    <property type="term" value="F:DNA binding"/>
    <property type="evidence" value="ECO:0007669"/>
    <property type="project" value="InterPro"/>
</dbReference>